<dbReference type="SUPFAM" id="SSF103025">
    <property type="entry name" value="Folate-binding domain"/>
    <property type="match status" value="1"/>
</dbReference>
<dbReference type="STRING" id="1470563.SAMN05444000_10858"/>
<proteinExistence type="predicted"/>
<dbReference type="InterPro" id="IPR027266">
    <property type="entry name" value="TrmE/GcvT-like"/>
</dbReference>
<dbReference type="Gene3D" id="3.30.1360.120">
    <property type="entry name" value="Probable tRNA modification gtpase trme, domain 1"/>
    <property type="match status" value="1"/>
</dbReference>
<dbReference type="Gene3D" id="3.30.70.1520">
    <property type="entry name" value="Heterotetrameric sarcosine oxidase"/>
    <property type="match status" value="1"/>
</dbReference>
<dbReference type="OrthoDB" id="7350722at2"/>
<reference evidence="2" key="1">
    <citation type="submission" date="2016-11" db="EMBL/GenBank/DDBJ databases">
        <authorList>
            <person name="Varghese N."/>
            <person name="Submissions S."/>
        </authorList>
    </citation>
    <scope>NUCLEOTIDE SEQUENCE [LARGE SCALE GENOMIC DNA]</scope>
    <source>
        <strain evidence="2">DSM 100564</strain>
    </source>
</reference>
<dbReference type="AlphaFoldDB" id="A0A1M6IZG8"/>
<accession>A0A1M6IZG8</accession>
<gene>
    <name evidence="1" type="ORF">SAMN05444000_10858</name>
</gene>
<name>A0A1M6IZG8_9RHOB</name>
<evidence type="ECO:0000313" key="2">
    <source>
        <dbReference type="Proteomes" id="UP000183982"/>
    </source>
</evidence>
<sequence>MVDLMAKSPCDGLLPVEHGGVSLSEIDMTVLTSVSPYKGQDKALSAALKEAHGMAFPGINRATGKEGARAIWFGQGQAMLIGPDPASSLCVHAAVTDQSDAWVLVRLEGGRAEDVLARLVPVDLRQAAFKRGHTARTQLQHMMISVTRTGDSSFLIMAFRSMAKTLVHDLETAMRGVAARHAG</sequence>
<evidence type="ECO:0000313" key="1">
    <source>
        <dbReference type="EMBL" id="SHJ39844.1"/>
    </source>
</evidence>
<dbReference type="Proteomes" id="UP000183982">
    <property type="component" value="Unassembled WGS sequence"/>
</dbReference>
<dbReference type="RefSeq" id="WP_073251685.1">
    <property type="nucleotide sequence ID" value="NZ_FQZQ01000008.1"/>
</dbReference>
<keyword evidence="2" id="KW-1185">Reference proteome</keyword>
<organism evidence="1 2">
    <name type="scientific">Shimia gijangensis</name>
    <dbReference type="NCBI Taxonomy" id="1470563"/>
    <lineage>
        <taxon>Bacteria</taxon>
        <taxon>Pseudomonadati</taxon>
        <taxon>Pseudomonadota</taxon>
        <taxon>Alphaproteobacteria</taxon>
        <taxon>Rhodobacterales</taxon>
        <taxon>Roseobacteraceae</taxon>
    </lineage>
</organism>
<protein>
    <submittedName>
        <fullName evidence="1">Sarcosine oxidase subunit gamma</fullName>
    </submittedName>
</protein>
<dbReference type="EMBL" id="FQZQ01000008">
    <property type="protein sequence ID" value="SHJ39844.1"/>
    <property type="molecule type" value="Genomic_DNA"/>
</dbReference>